<comment type="caution">
    <text evidence="2">The sequence shown here is derived from an EMBL/GenBank/DDBJ whole genome shotgun (WGS) entry which is preliminary data.</text>
</comment>
<evidence type="ECO:0008006" key="4">
    <source>
        <dbReference type="Google" id="ProtNLM"/>
    </source>
</evidence>
<dbReference type="Proteomes" id="UP000076400">
    <property type="component" value="Unassembled WGS sequence"/>
</dbReference>
<feature type="compositionally biased region" description="Gly residues" evidence="1">
    <location>
        <begin position="206"/>
        <end position="218"/>
    </location>
</feature>
<dbReference type="AlphaFoldDB" id="A0A154VAC2"/>
<organism evidence="2 3">
    <name type="scientific">Oceanibaculum pacificum</name>
    <dbReference type="NCBI Taxonomy" id="580166"/>
    <lineage>
        <taxon>Bacteria</taxon>
        <taxon>Pseudomonadati</taxon>
        <taxon>Pseudomonadota</taxon>
        <taxon>Alphaproteobacteria</taxon>
        <taxon>Rhodospirillales</taxon>
        <taxon>Oceanibaculaceae</taxon>
        <taxon>Oceanibaculum</taxon>
    </lineage>
</organism>
<accession>A0A154VAC2</accession>
<feature type="region of interest" description="Disordered" evidence="1">
    <location>
        <begin position="206"/>
        <end position="225"/>
    </location>
</feature>
<dbReference type="RefSeq" id="WP_067560187.1">
    <property type="nucleotide sequence ID" value="NZ_LPXN01000171.1"/>
</dbReference>
<sequence>MSAWTKLKKLFAADDVSDSQNKLDQNPFQGLLTGLDSEAAAASESGFEQLTVDLSAMFGSRPAVAHERLFILTLKEVRQRLGVRWAATQRNIMKLCEAAAKRHLGAGDISIKYGSDCLVIFTRGDVRAARRRVQAVAEEVFSTIVGEDSDLVQQSLYYAIADAQNRLSFRLVDALDPLKGVLAEALPSASMTAGADPLAAFARPSGGGGGGAGGGGGDAAPQGGLVSSADGNGAVLDIFRGLEEKLLAQMANVASVDGQGQHLAHQFERLEQDIGPVAVAPTLGRQFEEALGFATDGDIGHPDEPATGRPWTAVSPNPLPGPTITSYLDKVPQVAADFDLGNFPLIKPAPRAGAAPAFPMGRAGQGLSGDLPPAMPRQIDYRFIPAWHATKQVVSAYWFELVIQQDGLNATEAEIIPPGSDPTLVALIDRVVLMSALTALRKAYLQNLRNVICIPVHHTTLNATTRLQAYLGICRSIPPEMRRYIVWELIGAPAGAWQSQLFQVIAALRPFGRAVLLRDTLEDINMGALKGLGVFGIGVDLACYQQKEAVLIRKLDKFIEKANEAGLRTFIRHCPTLSLASYAVSAGVDYIDGPMIASPVMAPLGIRRFAVRDLYMLKAG</sequence>
<proteinExistence type="predicted"/>
<evidence type="ECO:0000313" key="3">
    <source>
        <dbReference type="Proteomes" id="UP000076400"/>
    </source>
</evidence>
<reference evidence="2 3" key="1">
    <citation type="submission" date="2015-12" db="EMBL/GenBank/DDBJ databases">
        <title>Genome sequence of Oceanibaculum pacificum MCCC 1A02656.</title>
        <authorList>
            <person name="Lu L."/>
            <person name="Lai Q."/>
            <person name="Shao Z."/>
            <person name="Qian P."/>
        </authorList>
    </citation>
    <scope>NUCLEOTIDE SEQUENCE [LARGE SCALE GENOMIC DNA]</scope>
    <source>
        <strain evidence="2 3">MCCC 1A02656</strain>
    </source>
</reference>
<dbReference type="STRING" id="580166.AUP43_03785"/>
<keyword evidence="3" id="KW-1185">Reference proteome</keyword>
<gene>
    <name evidence="2" type="ORF">AUP43_03785</name>
</gene>
<evidence type="ECO:0000313" key="2">
    <source>
        <dbReference type="EMBL" id="KZC98311.1"/>
    </source>
</evidence>
<evidence type="ECO:0000256" key="1">
    <source>
        <dbReference type="SAM" id="MobiDB-lite"/>
    </source>
</evidence>
<dbReference type="EMBL" id="LPXN01000171">
    <property type="protein sequence ID" value="KZC98311.1"/>
    <property type="molecule type" value="Genomic_DNA"/>
</dbReference>
<protein>
    <recommendedName>
        <fullName evidence="4">EAL domain-containing protein</fullName>
    </recommendedName>
</protein>
<name>A0A154VAC2_9PROT</name>
<dbReference type="OrthoDB" id="7321179at2"/>